<reference evidence="3 4" key="1">
    <citation type="submission" date="2016-10" db="EMBL/GenBank/DDBJ databases">
        <authorList>
            <person name="de Groot N.N."/>
        </authorList>
    </citation>
    <scope>NUCLEOTIDE SEQUENCE [LARGE SCALE GENOMIC DNA]</scope>
    <source>
        <strain evidence="3 4">AR32</strain>
    </source>
</reference>
<evidence type="ECO:0000313" key="4">
    <source>
        <dbReference type="Proteomes" id="UP000236735"/>
    </source>
</evidence>
<dbReference type="EMBL" id="FNUV01000001">
    <property type="protein sequence ID" value="SEF39285.1"/>
    <property type="molecule type" value="Genomic_DNA"/>
</dbReference>
<dbReference type="GO" id="GO:0043023">
    <property type="term" value="F:ribosomal large subunit binding"/>
    <property type="evidence" value="ECO:0007669"/>
    <property type="project" value="TreeGrafter"/>
</dbReference>
<comment type="function">
    <text evidence="2">Functions as a ribosomal silencing factor. Interacts with ribosomal protein uL14 (rplN), blocking formation of intersubunit bridge B8. Prevents association of the 30S and 50S ribosomal subunits and the formation of functional ribosomes, thus repressing translation.</text>
</comment>
<dbReference type="InterPro" id="IPR004394">
    <property type="entry name" value="Iojap/RsfS/C7orf30"/>
</dbReference>
<comment type="similarity">
    <text evidence="1 2">Belongs to the Iojap/RsfS family.</text>
</comment>
<dbReference type="SUPFAM" id="SSF81301">
    <property type="entry name" value="Nucleotidyltransferase"/>
    <property type="match status" value="1"/>
</dbReference>
<dbReference type="Proteomes" id="UP000236735">
    <property type="component" value="Unassembled WGS sequence"/>
</dbReference>
<dbReference type="InterPro" id="IPR043519">
    <property type="entry name" value="NT_sf"/>
</dbReference>
<protein>
    <recommendedName>
        <fullName evidence="2">Ribosomal silencing factor RsfS</fullName>
    </recommendedName>
</protein>
<dbReference type="PANTHER" id="PTHR21043:SF0">
    <property type="entry name" value="MITOCHONDRIAL ASSEMBLY OF RIBOSOMAL LARGE SUBUNIT PROTEIN 1"/>
    <property type="match status" value="1"/>
</dbReference>
<dbReference type="GO" id="GO:0042256">
    <property type="term" value="P:cytosolic ribosome assembly"/>
    <property type="evidence" value="ECO:0007669"/>
    <property type="project" value="UniProtKB-UniRule"/>
</dbReference>
<dbReference type="NCBIfam" id="TIGR00090">
    <property type="entry name" value="rsfS_iojap_ybeB"/>
    <property type="match status" value="1"/>
</dbReference>
<dbReference type="GO" id="GO:0017148">
    <property type="term" value="P:negative regulation of translation"/>
    <property type="evidence" value="ECO:0007669"/>
    <property type="project" value="UniProtKB-UniRule"/>
</dbReference>
<proteinExistence type="inferred from homology"/>
<keyword evidence="2" id="KW-0963">Cytoplasm</keyword>
<keyword evidence="2" id="KW-0810">Translation regulation</keyword>
<comment type="subcellular location">
    <subcellularLocation>
        <location evidence="2">Cytoplasm</location>
    </subcellularLocation>
</comment>
<comment type="subunit">
    <text evidence="2">Interacts with ribosomal protein uL14 (rplN).</text>
</comment>
<dbReference type="AlphaFoldDB" id="A0A1H5RLR3"/>
<evidence type="ECO:0000256" key="1">
    <source>
        <dbReference type="ARBA" id="ARBA00010574"/>
    </source>
</evidence>
<organism evidence="3 4">
    <name type="scientific">Xylanibacter ruminicola</name>
    <name type="common">Prevotella ruminicola</name>
    <dbReference type="NCBI Taxonomy" id="839"/>
    <lineage>
        <taxon>Bacteria</taxon>
        <taxon>Pseudomonadati</taxon>
        <taxon>Bacteroidota</taxon>
        <taxon>Bacteroidia</taxon>
        <taxon>Bacteroidales</taxon>
        <taxon>Prevotellaceae</taxon>
        <taxon>Xylanibacter</taxon>
    </lineage>
</organism>
<gene>
    <name evidence="2" type="primary">rsfS</name>
    <name evidence="3" type="ORF">SAMN05216354_0189</name>
</gene>
<dbReference type="HAMAP" id="MF_01477">
    <property type="entry name" value="Iojap_RsfS"/>
    <property type="match status" value="1"/>
</dbReference>
<evidence type="ECO:0000313" key="3">
    <source>
        <dbReference type="EMBL" id="SEF39285.1"/>
    </source>
</evidence>
<dbReference type="Pfam" id="PF02410">
    <property type="entry name" value="RsfS"/>
    <property type="match status" value="1"/>
</dbReference>
<dbReference type="GO" id="GO:0090071">
    <property type="term" value="P:negative regulation of ribosome biogenesis"/>
    <property type="evidence" value="ECO:0007669"/>
    <property type="project" value="UniProtKB-UniRule"/>
</dbReference>
<accession>A0A1H5RLR3</accession>
<dbReference type="Gene3D" id="3.30.460.10">
    <property type="entry name" value="Beta Polymerase, domain 2"/>
    <property type="match status" value="1"/>
</dbReference>
<name>A0A1H5RLR3_XYLRU</name>
<dbReference type="GO" id="GO:0005737">
    <property type="term" value="C:cytoplasm"/>
    <property type="evidence" value="ECO:0007669"/>
    <property type="project" value="UniProtKB-SubCell"/>
</dbReference>
<sequence length="135" mass="15568">MHFTRFTVPLHHYSPIYILMKELVRTITEAIQEKKGSNIVIADLTKIEGTICQYFIICTGNSPAQVDAITESVSDMARERLHEKPVHVVGQENAQWVAMDYSDVLVHIFLPDVREYYDLEHLWEDAPLTQIPDLD</sequence>
<evidence type="ECO:0000256" key="2">
    <source>
        <dbReference type="HAMAP-Rule" id="MF_01477"/>
    </source>
</evidence>
<dbReference type="PANTHER" id="PTHR21043">
    <property type="entry name" value="IOJAP SUPERFAMILY ORTHOLOG"/>
    <property type="match status" value="1"/>
</dbReference>
<keyword evidence="2" id="KW-0678">Repressor</keyword>